<comment type="caution">
    <text evidence="1">The sequence shown here is derived from an EMBL/GenBank/DDBJ whole genome shotgun (WGS) entry which is preliminary data.</text>
</comment>
<dbReference type="PANTHER" id="PTHR37953">
    <property type="entry name" value="UPF0127 PROTEIN MJ1496"/>
    <property type="match status" value="1"/>
</dbReference>
<dbReference type="InterPro" id="IPR003795">
    <property type="entry name" value="DUF192"/>
</dbReference>
<evidence type="ECO:0000313" key="2">
    <source>
        <dbReference type="Proteomes" id="UP000486760"/>
    </source>
</evidence>
<name>A0A7V7G0A6_9GAMM</name>
<dbReference type="PANTHER" id="PTHR37953:SF1">
    <property type="entry name" value="UPF0127 PROTEIN MJ1496"/>
    <property type="match status" value="1"/>
</dbReference>
<sequence>MDHLHDTWRGGGWNQGLAPLVLASLLLSWPGPAPAWPSTALERVPLEISADSGHHRLEVELARTSTERQKGLMDRDSLAPDAGMLFLYQEQQPAEDGFWMYRTRIPLDIAFIDAEGRIAALHTMQPCPSRNPYECPVTVAGVDYHAALEVNAGYFEAHGIDVGACVSWPGSQDSCHSTP</sequence>
<dbReference type="Gene3D" id="2.60.120.1140">
    <property type="entry name" value="Protein of unknown function DUF192"/>
    <property type="match status" value="1"/>
</dbReference>
<dbReference type="Proteomes" id="UP000486760">
    <property type="component" value="Unassembled WGS sequence"/>
</dbReference>
<organism evidence="1 2">
    <name type="scientific">Billgrantia pellis</name>
    <dbReference type="NCBI Taxonomy" id="2606936"/>
    <lineage>
        <taxon>Bacteria</taxon>
        <taxon>Pseudomonadati</taxon>
        <taxon>Pseudomonadota</taxon>
        <taxon>Gammaproteobacteria</taxon>
        <taxon>Oceanospirillales</taxon>
        <taxon>Halomonadaceae</taxon>
        <taxon>Billgrantia</taxon>
    </lineage>
</organism>
<dbReference type="Pfam" id="PF02643">
    <property type="entry name" value="DUF192"/>
    <property type="match status" value="1"/>
</dbReference>
<protein>
    <submittedName>
        <fullName evidence="1">DUF192 domain-containing protein</fullName>
    </submittedName>
</protein>
<gene>
    <name evidence="1" type="ORF">F0A17_07520</name>
</gene>
<accession>A0A7V7G0A6</accession>
<dbReference type="AlphaFoldDB" id="A0A7V7G0A6"/>
<dbReference type="EMBL" id="VTPY01000003">
    <property type="protein sequence ID" value="KAA0012781.1"/>
    <property type="molecule type" value="Genomic_DNA"/>
</dbReference>
<proteinExistence type="predicted"/>
<keyword evidence="2" id="KW-1185">Reference proteome</keyword>
<dbReference type="RefSeq" id="WP_149327735.1">
    <property type="nucleotide sequence ID" value="NZ_VTPY01000003.1"/>
</dbReference>
<dbReference type="InterPro" id="IPR038695">
    <property type="entry name" value="Saro_0823-like_sf"/>
</dbReference>
<reference evidence="1 2" key="1">
    <citation type="submission" date="2019-08" db="EMBL/GenBank/DDBJ databases">
        <title>Bioinformatics analysis of the strain L3 and L5.</title>
        <authorList>
            <person name="Li X."/>
        </authorList>
    </citation>
    <scope>NUCLEOTIDE SEQUENCE [LARGE SCALE GENOMIC DNA]</scope>
    <source>
        <strain evidence="1 2">L5</strain>
    </source>
</reference>
<evidence type="ECO:0000313" key="1">
    <source>
        <dbReference type="EMBL" id="KAA0012781.1"/>
    </source>
</evidence>